<evidence type="ECO:0000313" key="4">
    <source>
        <dbReference type="Proteomes" id="UP000837801"/>
    </source>
</evidence>
<accession>A0A9P0QSX5</accession>
<protein>
    <recommendedName>
        <fullName evidence="2">PH domain-containing protein</fullName>
    </recommendedName>
</protein>
<proteinExistence type="predicted"/>
<name>A0A9P0QSX5_9ASCO</name>
<feature type="domain" description="PH" evidence="2">
    <location>
        <begin position="583"/>
        <end position="635"/>
    </location>
</feature>
<dbReference type="Pfam" id="PF16457">
    <property type="entry name" value="PH_12"/>
    <property type="match status" value="2"/>
</dbReference>
<evidence type="ECO:0000313" key="3">
    <source>
        <dbReference type="EMBL" id="CAH2355016.1"/>
    </source>
</evidence>
<evidence type="ECO:0000259" key="2">
    <source>
        <dbReference type="Pfam" id="PF16457"/>
    </source>
</evidence>
<feature type="domain" description="PH" evidence="2">
    <location>
        <begin position="454"/>
        <end position="556"/>
    </location>
</feature>
<gene>
    <name evidence="3" type="ORF">CLIB1423_20S02146</name>
</gene>
<organism evidence="3 4">
    <name type="scientific">[Candida] railenensis</name>
    <dbReference type="NCBI Taxonomy" id="45579"/>
    <lineage>
        <taxon>Eukaryota</taxon>
        <taxon>Fungi</taxon>
        <taxon>Dikarya</taxon>
        <taxon>Ascomycota</taxon>
        <taxon>Saccharomycotina</taxon>
        <taxon>Pichiomycetes</taxon>
        <taxon>Debaryomycetaceae</taxon>
        <taxon>Kurtzmaniella</taxon>
    </lineage>
</organism>
<dbReference type="Proteomes" id="UP000837801">
    <property type="component" value="Unassembled WGS sequence"/>
</dbReference>
<evidence type="ECO:0000256" key="1">
    <source>
        <dbReference type="SAM" id="MobiDB-lite"/>
    </source>
</evidence>
<reference evidence="3" key="1">
    <citation type="submission" date="2022-03" db="EMBL/GenBank/DDBJ databases">
        <authorList>
            <person name="Legras J.-L."/>
            <person name="Devillers H."/>
            <person name="Grondin C."/>
        </authorList>
    </citation>
    <scope>NUCLEOTIDE SEQUENCE</scope>
    <source>
        <strain evidence="3">CLIB 1423</strain>
    </source>
</reference>
<dbReference type="InterPro" id="IPR001849">
    <property type="entry name" value="PH_domain"/>
</dbReference>
<keyword evidence="4" id="KW-1185">Reference proteome</keyword>
<dbReference type="Gene3D" id="2.30.29.30">
    <property type="entry name" value="Pleckstrin-homology domain (PH domain)/Phosphotyrosine-binding domain (PTB)"/>
    <property type="match status" value="1"/>
</dbReference>
<sequence length="710" mass="81287">MADSSRTINHKLNDLLSKNNISKNKLDAPTAINYATVLKTNILGKDKQEKVNSIVVLAKLLDCIVGGDAVSNDFTRVLDHTLFSTLFSIVSPNMSTETYKAILKIAVILISGTIFKTRDDENMSVSIDKYLPLYECLIEYLDVLDIMTQKLYLQDNKITYNSIKLVTDLINKALKHEYNGIITLAGRLKHVAFFSTVGNLIDTDDRSILDGILLLKISYYNLNDFLSKTHFDLSIKSHQVMLNNLFIFLEISLNEFGTVATTEEYVKAGFTADPRKFVVDNFTVLLAMDLKIFLKDPNITFKKRFHEELMMSNHNRTFPLYLFIGKVTDLWIKVFHQTEEHPGIYENILSWELMIYYTMNNCLILWQDTRAQLEDSNDVDRILQLLESQIDNVESDMISGKKTVEECLDITNHSSSYELRHRQIMKLKQEHERLWKSQFNEFNRDLNQEVMDFVCEQRVIQLLKGSWVHTESHGEQMLKVNSMTNFKSQNANKYYFITLSPNRKYVYYKEYNEKTLVNPSYEELENQSIRLMDIVDFRSTKLGDHLGGSGASSTNGSTSNGNGSANGGFGSGLNHHAAVSGVAEAKPQQVVTVKGTISYEKITLIGDNNRKLLSFYTDTEVNKYVWLDGLKMLKGMIKPGQLSDETEKQIQSLVDIRRNAQLLSLEDQKIGGELNFDTKLLEDSEDDDDEEEFYDLDELVSVTTDGFYYK</sequence>
<dbReference type="AlphaFoldDB" id="A0A9P0QSX5"/>
<dbReference type="OrthoDB" id="28413at2759"/>
<feature type="region of interest" description="Disordered" evidence="1">
    <location>
        <begin position="546"/>
        <end position="569"/>
    </location>
</feature>
<comment type="caution">
    <text evidence="3">The sequence shown here is derived from an EMBL/GenBank/DDBJ whole genome shotgun (WGS) entry which is preliminary data.</text>
</comment>
<feature type="compositionally biased region" description="Low complexity" evidence="1">
    <location>
        <begin position="551"/>
        <end position="563"/>
    </location>
</feature>
<dbReference type="EMBL" id="CAKXYY010000020">
    <property type="protein sequence ID" value="CAH2355016.1"/>
    <property type="molecule type" value="Genomic_DNA"/>
</dbReference>
<dbReference type="InterPro" id="IPR011993">
    <property type="entry name" value="PH-like_dom_sf"/>
</dbReference>